<evidence type="ECO:0000313" key="1">
    <source>
        <dbReference type="EMBL" id="KAJ4707614.1"/>
    </source>
</evidence>
<name>A0ACC1XA91_MELAZ</name>
<protein>
    <submittedName>
        <fullName evidence="1">Root UVB sensitive family</fullName>
    </submittedName>
</protein>
<accession>A0ACC1XA91</accession>
<organism evidence="1 2">
    <name type="scientific">Melia azedarach</name>
    <name type="common">Chinaberry tree</name>
    <dbReference type="NCBI Taxonomy" id="155640"/>
    <lineage>
        <taxon>Eukaryota</taxon>
        <taxon>Viridiplantae</taxon>
        <taxon>Streptophyta</taxon>
        <taxon>Embryophyta</taxon>
        <taxon>Tracheophyta</taxon>
        <taxon>Spermatophyta</taxon>
        <taxon>Magnoliopsida</taxon>
        <taxon>eudicotyledons</taxon>
        <taxon>Gunneridae</taxon>
        <taxon>Pentapetalae</taxon>
        <taxon>rosids</taxon>
        <taxon>malvids</taxon>
        <taxon>Sapindales</taxon>
        <taxon>Meliaceae</taxon>
        <taxon>Melia</taxon>
    </lineage>
</organism>
<comment type="caution">
    <text evidence="1">The sequence shown here is derived from an EMBL/GenBank/DDBJ whole genome shotgun (WGS) entry which is preliminary data.</text>
</comment>
<sequence length="593" mass="65077">MMCALRPLFLSGTRVSTTPKTPIPSFSTRNSALFPGHFSSVSTSMHTEQQVNKFHFPLLSSNGNNHHGGWNNNNNNNNNNNPFNPWWWHEGNDSPGSFYLLLLFLSSLFYFFCHFQLATALARTTSQDEDDYDAVWEVKGNKWTRLIPDYSKDAFVIASANASATSLSSLLSVSSLWFQCKNLLMKLMLPEGFPNSVTSDYLNYSLWRGVQGVASQISGVLATQALLFAVGLGRGAIPTAAAINWVLKDGIGYLSKIMLSNFGRHFDVNPKGWRLFADLLENAAFGLEMLTPAFPHLFVIIGAAAGAGRSAAALIQAATRSCFYAGFAAQRNFAEVIAKGEAQGMVSKAIGIMLGIALANQIGSSPPLALASFSVVTWIHMFCNLKSYQSIELKTLNPYRATLVFSEYLLSGQAPPVKEVNDEEPLFPALHFLNIKPADKLQSAVLSSEAKDAAAEIKCRLQLGSKLSDVVINREDALALFNLYKDEGYILTEHGGKFCVVLKESALPQDMLKSLFQVNYLYWLERNAGIVAGSACTDCRQGGRLQISLEYVQREFNHVKSDSASVGWDTDGLIARPLPNRIRPGYLETSTAS</sequence>
<proteinExistence type="predicted"/>
<reference evidence="1 2" key="1">
    <citation type="journal article" date="2023" name="Science">
        <title>Complex scaffold remodeling in plant triterpene biosynthesis.</title>
        <authorList>
            <person name="De La Pena R."/>
            <person name="Hodgson H."/>
            <person name="Liu J.C."/>
            <person name="Stephenson M.J."/>
            <person name="Martin A.C."/>
            <person name="Owen C."/>
            <person name="Harkess A."/>
            <person name="Leebens-Mack J."/>
            <person name="Jimenez L.E."/>
            <person name="Osbourn A."/>
            <person name="Sattely E.S."/>
        </authorList>
    </citation>
    <scope>NUCLEOTIDE SEQUENCE [LARGE SCALE GENOMIC DNA]</scope>
    <source>
        <strain evidence="2">cv. JPN11</strain>
        <tissue evidence="1">Leaf</tissue>
    </source>
</reference>
<gene>
    <name evidence="1" type="ORF">OWV82_021111</name>
</gene>
<dbReference type="EMBL" id="CM051404">
    <property type="protein sequence ID" value="KAJ4707614.1"/>
    <property type="molecule type" value="Genomic_DNA"/>
</dbReference>
<keyword evidence="2" id="KW-1185">Reference proteome</keyword>
<evidence type="ECO:0000313" key="2">
    <source>
        <dbReference type="Proteomes" id="UP001164539"/>
    </source>
</evidence>
<dbReference type="Proteomes" id="UP001164539">
    <property type="component" value="Chromosome 11"/>
</dbReference>